<dbReference type="EMBL" id="RBUA01001004">
    <property type="protein sequence ID" value="RMU51326.1"/>
    <property type="molecule type" value="Genomic_DNA"/>
</dbReference>
<accession>A0A3M5V031</accession>
<gene>
    <name evidence="1" type="ORF">ALP29_201130</name>
</gene>
<protein>
    <submittedName>
        <fullName evidence="1">Uncharacterized protein</fullName>
    </submittedName>
</protein>
<organism evidence="1 2">
    <name type="scientific">Pseudomonas syringae pv. avii</name>
    <dbReference type="NCBI Taxonomy" id="663959"/>
    <lineage>
        <taxon>Bacteria</taxon>
        <taxon>Pseudomonadati</taxon>
        <taxon>Pseudomonadota</taxon>
        <taxon>Gammaproteobacteria</taxon>
        <taxon>Pseudomonadales</taxon>
        <taxon>Pseudomonadaceae</taxon>
        <taxon>Pseudomonas</taxon>
        <taxon>Pseudomonas syringae</taxon>
    </lineage>
</organism>
<dbReference type="Proteomes" id="UP000280395">
    <property type="component" value="Unassembled WGS sequence"/>
</dbReference>
<sequence length="172" mass="18385">MVLHARFAEQLVLYEQMTTENRAAVFREGRAGQGEVAAQLFQQCLADLTDVAGGSRIEGRAILEEDLLAPALAQPFQRGEGFSHGVGAWRGARFQGNDNRIGVQPCSHLGAGDTDALHGAHAAAHQHVGQVGRAGEIVSNAAQQRASVIQAHQSLLRLFQAWLSAIRCPGKS</sequence>
<comment type="caution">
    <text evidence="1">The sequence shown here is derived from an EMBL/GenBank/DDBJ whole genome shotgun (WGS) entry which is preliminary data.</text>
</comment>
<proteinExistence type="predicted"/>
<evidence type="ECO:0000313" key="2">
    <source>
        <dbReference type="Proteomes" id="UP000280395"/>
    </source>
</evidence>
<dbReference type="AlphaFoldDB" id="A0A3M5V031"/>
<evidence type="ECO:0000313" key="1">
    <source>
        <dbReference type="EMBL" id="RMU51326.1"/>
    </source>
</evidence>
<name>A0A3M5V031_PSESX</name>
<reference evidence="1 2" key="1">
    <citation type="submission" date="2018-08" db="EMBL/GenBank/DDBJ databases">
        <title>Recombination of ecologically and evolutionarily significant loci maintains genetic cohesion in the Pseudomonas syringae species complex.</title>
        <authorList>
            <person name="Dillon M."/>
            <person name="Thakur S."/>
            <person name="Almeida R.N.D."/>
            <person name="Weir B.S."/>
            <person name="Guttman D.S."/>
        </authorList>
    </citation>
    <scope>NUCLEOTIDE SEQUENCE [LARGE SCALE GENOMIC DNA]</scope>
    <source>
        <strain evidence="1 2">ICMP 14479</strain>
    </source>
</reference>